<protein>
    <submittedName>
        <fullName evidence="1">Uncharacterized protein</fullName>
    </submittedName>
</protein>
<dbReference type="Proteomes" id="UP001283361">
    <property type="component" value="Unassembled WGS sequence"/>
</dbReference>
<proteinExistence type="predicted"/>
<dbReference type="AlphaFoldDB" id="A0AAE0YDZ3"/>
<gene>
    <name evidence="1" type="ORF">RRG08_048987</name>
</gene>
<accession>A0AAE0YDZ3</accession>
<name>A0AAE0YDZ3_9GAST</name>
<organism evidence="1 2">
    <name type="scientific">Elysia crispata</name>
    <name type="common">lettuce slug</name>
    <dbReference type="NCBI Taxonomy" id="231223"/>
    <lineage>
        <taxon>Eukaryota</taxon>
        <taxon>Metazoa</taxon>
        <taxon>Spiralia</taxon>
        <taxon>Lophotrochozoa</taxon>
        <taxon>Mollusca</taxon>
        <taxon>Gastropoda</taxon>
        <taxon>Heterobranchia</taxon>
        <taxon>Euthyneura</taxon>
        <taxon>Panpulmonata</taxon>
        <taxon>Sacoglossa</taxon>
        <taxon>Placobranchoidea</taxon>
        <taxon>Plakobranchidae</taxon>
        <taxon>Elysia</taxon>
    </lineage>
</organism>
<evidence type="ECO:0000313" key="1">
    <source>
        <dbReference type="EMBL" id="KAK3740745.1"/>
    </source>
</evidence>
<comment type="caution">
    <text evidence="1">The sequence shown here is derived from an EMBL/GenBank/DDBJ whole genome shotgun (WGS) entry which is preliminary data.</text>
</comment>
<dbReference type="EMBL" id="JAWDGP010006462">
    <property type="protein sequence ID" value="KAK3740745.1"/>
    <property type="molecule type" value="Genomic_DNA"/>
</dbReference>
<evidence type="ECO:0000313" key="2">
    <source>
        <dbReference type="Proteomes" id="UP001283361"/>
    </source>
</evidence>
<sequence length="500" mass="56392">MGARLGRFSLTKSKTKNMSRLSGLLCVTVIYLSLFFGNEAVTIEILEPIRSTGDEVGLIFIPNTQFNGEQYNKTARAIQEASELKIWVALTSGYFFNDPNFYQVPNAFKNAMKQLRIAGMTSGNFVGVGHGNSGHHVQDYVKNSDLKAIILMGSTLPRETVRQSYPIPVLTLCAELDGLTRITRVVEEYDDLTEDTMWSFFQGLYRTPVILIEGSNHAQFASGLMPPFVQNEDLTSNITDEQARSMIGNHINDFLTVTFSTIDTQTDKALEKLTEAFLKSVKKLQPFLDVKYLDTDGRESMWTIIAQQHFAGEYANKTAIYNDILKNPSFFFKEPSLTTLEYAVVAGTATHISYPSTKKNPGQSQVPMVSPSEIAMKLVSNDAIWGALDSQNDTFLRSEPKTCKSLNRLALYLALFISSKDARDRYFDRGQPIIFEQDVMRTANMFWVPEPLQMWYDEEGLHVRSFAMVTPKLHYCKVISPYRAMEWVNVDSLRPYSGSG</sequence>
<reference evidence="1" key="1">
    <citation type="journal article" date="2023" name="G3 (Bethesda)">
        <title>A reference genome for the long-term kleptoplast-retaining sea slug Elysia crispata morphotype clarki.</title>
        <authorList>
            <person name="Eastman K.E."/>
            <person name="Pendleton A.L."/>
            <person name="Shaikh M.A."/>
            <person name="Suttiyut T."/>
            <person name="Ogas R."/>
            <person name="Tomko P."/>
            <person name="Gavelis G."/>
            <person name="Widhalm J.R."/>
            <person name="Wisecaver J.H."/>
        </authorList>
    </citation>
    <scope>NUCLEOTIDE SEQUENCE</scope>
    <source>
        <strain evidence="1">ECLA1</strain>
    </source>
</reference>
<keyword evidence="2" id="KW-1185">Reference proteome</keyword>